<dbReference type="InterPro" id="IPR008727">
    <property type="entry name" value="PAAR_motif"/>
</dbReference>
<gene>
    <name evidence="1" type="ordered locus">CV_2664</name>
</gene>
<dbReference type="Proteomes" id="UP000001424">
    <property type="component" value="Chromosome"/>
</dbReference>
<dbReference type="AlphaFoldDB" id="Q7NUN3"/>
<evidence type="ECO:0000313" key="1">
    <source>
        <dbReference type="EMBL" id="AAQ60334.1"/>
    </source>
</evidence>
<dbReference type="CDD" id="cd14744">
    <property type="entry name" value="PAAR_CT_2"/>
    <property type="match status" value="1"/>
</dbReference>
<evidence type="ECO:0000313" key="2">
    <source>
        <dbReference type="Proteomes" id="UP000001424"/>
    </source>
</evidence>
<organism evidence="1 2">
    <name type="scientific">Chromobacterium violaceum (strain ATCC 12472 / DSM 30191 / JCM 1249 / CCUG 213 / NBRC 12614 / NCIMB 9131 / NCTC 9757 / MK)</name>
    <dbReference type="NCBI Taxonomy" id="243365"/>
    <lineage>
        <taxon>Bacteria</taxon>
        <taxon>Pseudomonadati</taxon>
        <taxon>Pseudomonadota</taxon>
        <taxon>Betaproteobacteria</taxon>
        <taxon>Neisseriales</taxon>
        <taxon>Chromobacteriaceae</taxon>
        <taxon>Chromobacterium</taxon>
    </lineage>
</organism>
<evidence type="ECO:0008006" key="3">
    <source>
        <dbReference type="Google" id="ProtNLM"/>
    </source>
</evidence>
<keyword evidence="2" id="KW-1185">Reference proteome</keyword>
<dbReference type="KEGG" id="cvi:CV_2664"/>
<proteinExistence type="predicted"/>
<sequence length="198" mass="20693">MENPRIFLHLAPTMSKPIIRLGDKTDHGGTVLEAFPTLVIFGKPAAGVGHKVSCPKCKGTFVIVEGAANTSFMGKNVAIEGMKTSCGATLIASQGQSTINVDSGAAAAVTSSPAQIASALTAASASEKLFDQHFIVHDKNGAPLPNWPYTIELANGHTISGKTDDMGKTSKVSSDAADSVTLHVYEPEPTPINPHWDQ</sequence>
<dbReference type="EMBL" id="AE016825">
    <property type="protein sequence ID" value="AAQ60334.1"/>
    <property type="molecule type" value="Genomic_DNA"/>
</dbReference>
<name>Q7NUN3_CHRVO</name>
<dbReference type="eggNOG" id="COG4104">
    <property type="taxonomic scope" value="Bacteria"/>
</dbReference>
<dbReference type="Pfam" id="PF05488">
    <property type="entry name" value="PAAR_motif"/>
    <property type="match status" value="1"/>
</dbReference>
<dbReference type="HOGENOM" id="CLU_113188_2_1_4"/>
<accession>Q7NUN3</accession>
<dbReference type="STRING" id="243365.CV_2664"/>
<protein>
    <recommendedName>
        <fullName evidence="3">PAAR domain-containing protein</fullName>
    </recommendedName>
</protein>
<reference evidence="1 2" key="1">
    <citation type="journal article" date="2003" name="Proc. Natl. Acad. Sci. U.S.A.">
        <title>The complete genome sequence of Chromobacterium violaceum reveals remarkable and exploitable bacterial adaptability.</title>
        <authorList>
            <person name="Vasconcelos A.T.R."/>
            <person name="de Almeida D.F."/>
            <person name="Almeida F.C."/>
            <person name="de Almeida L.G.P."/>
            <person name="de Almeida R."/>
            <person name="Goncalves J.A.A."/>
            <person name="Andrade E.M."/>
            <person name="Antonio R.V."/>
            <person name="Araripe J."/>
            <person name="de Araujo M.F.F."/>
            <person name="Filho S.A."/>
            <person name="Azevedo V."/>
            <person name="Batista A.J."/>
            <person name="Bataus L.A.M."/>
            <person name="Batista J.S."/>
            <person name="Belo A."/>
            <person name="vander Berg C."/>
            <person name="Blamey J."/>
            <person name="Bogo M."/>
            <person name="Bonato S."/>
            <person name="Bordignon J."/>
            <person name="Brito C.A."/>
            <person name="Brocchi M."/>
            <person name="Burity H.A."/>
            <person name="Camargo A.A."/>
            <person name="Cardoso D.D.P."/>
            <person name="Carneiro N.P."/>
            <person name="Carraro D.M."/>
            <person name="Carvalho C.M.B."/>
            <person name="Cascardo J.C.M."/>
            <person name="Cavada B.S."/>
            <person name="Chueire L.M.O."/>
            <person name="Pasa T.B.C."/>
            <person name="Duran N."/>
            <person name="Fagundes N."/>
            <person name="Falcao C.L."/>
            <person name="Fantinatti F."/>
            <person name="Farias I.P."/>
            <person name="Felipe M.S.S."/>
            <person name="Ferrari L.P."/>
            <person name="Ferro J.A."/>
            <person name="Ferro M.I.T."/>
            <person name="Franco G.R."/>
            <person name="Freitas N.S.A."/>
            <person name="Furlan L.R."/>
            <person name="Gazzinelli R.T."/>
            <person name="Gomes E.A."/>
            <person name="Goncalves P.R."/>
            <person name="Grangeiro T.B."/>
            <person name="Grattapaglia D."/>
            <person name="Grisard E.C."/>
            <person name="Guimaraes C.T."/>
            <person name="Hanna E.S."/>
            <person name="Hungria M."/>
            <person name="Jardim S.N."/>
            <person name="Laurino J."/>
            <person name="Leoi L.C.T."/>
            <person name="Fassarella L."/>
            <person name="Lima A."/>
            <person name="Loureiro M.F."/>
            <person name="Lyra M.C.P."/>
            <person name="Macedo M."/>
            <person name="Madeira H.M.F."/>
            <person name="Manfio G.P."/>
            <person name="Maranhao A.Q."/>
            <person name="Martins W.S."/>
            <person name="di Mauro S.M.Z."/>
            <person name="de Medeiros S.R.B."/>
            <person name="Meissner R.D.V."/>
            <person name="Menck C.F.M."/>
            <person name="Moreira M.A.M."/>
            <person name="Nascimento F.F."/>
            <person name="Nicolas M.F."/>
            <person name="Oliveira J.G."/>
            <person name="Oliveira S.C."/>
            <person name="Paixao R.F.C."/>
            <person name="Parente J.A."/>
            <person name="Pedrosa F.O."/>
            <person name="Pena S.J.D."/>
            <person name="Perreira J.O."/>
            <person name="Perreira M."/>
            <person name="Pinto L.S.R.C."/>
            <person name="Pinto L.S."/>
            <person name="Porto J.I.R."/>
            <person name="Potrich D.P."/>
            <person name="Neto C.E.R."/>
            <person name="Reis A.M.M."/>
            <person name="Rigo L.U."/>
            <person name="Rondinelli E."/>
            <person name="dos Santos E.B.P."/>
            <person name="Santos F.R."/>
            <person name="Schneider M.P.C."/>
            <person name="Seuanez H.N."/>
            <person name="Silva A.M.R."/>
            <person name="da Silva A.L.C."/>
            <person name="Silva D.W."/>
            <person name="Silva R."/>
            <person name="Simoes I.C."/>
            <person name="Simon D."/>
            <person name="Soares C.M.A."/>
            <person name="Soares R.B.A."/>
            <person name="Souza E.M."/>
            <person name="Souza K.R.L."/>
            <person name="Souza R.C."/>
            <person name="Steffens M.B.R."/>
            <person name="Steindel M."/>
            <person name="Teixeira S.R."/>
            <person name="Urmenyi T."/>
            <person name="Vettore A."/>
            <person name="Wassem R."/>
            <person name="Zaha A."/>
            <person name="Simpson A.J.G."/>
        </authorList>
    </citation>
    <scope>NUCLEOTIDE SEQUENCE [LARGE SCALE GENOMIC DNA]</scope>
    <source>
        <strain evidence="2">ATCC 12472 / DSM 30191 / JCM 1249 / NBRC 12614 / NCIMB 9131 / NCTC 9757</strain>
    </source>
</reference>
<dbReference type="Gene3D" id="2.60.200.60">
    <property type="match status" value="1"/>
</dbReference>